<dbReference type="PANTHER" id="PTHR21089">
    <property type="entry name" value="SHIKIMATE DEHYDROGENASE"/>
    <property type="match status" value="1"/>
</dbReference>
<organism evidence="8">
    <name type="scientific">marine sediment metagenome</name>
    <dbReference type="NCBI Taxonomy" id="412755"/>
    <lineage>
        <taxon>unclassified sequences</taxon>
        <taxon>metagenomes</taxon>
        <taxon>ecological metagenomes</taxon>
    </lineage>
</organism>
<dbReference type="GO" id="GO:0009423">
    <property type="term" value="P:chorismate biosynthetic process"/>
    <property type="evidence" value="ECO:0007669"/>
    <property type="project" value="UniProtKB-UniPathway"/>
</dbReference>
<dbReference type="GO" id="GO:0009073">
    <property type="term" value="P:aromatic amino acid family biosynthetic process"/>
    <property type="evidence" value="ECO:0007669"/>
    <property type="project" value="UniProtKB-KW"/>
</dbReference>
<evidence type="ECO:0000256" key="5">
    <source>
        <dbReference type="ARBA" id="ARBA00023141"/>
    </source>
</evidence>
<evidence type="ECO:0000259" key="7">
    <source>
        <dbReference type="Pfam" id="PF08501"/>
    </source>
</evidence>
<keyword evidence="2" id="KW-0028">Amino-acid biosynthesis</keyword>
<dbReference type="GO" id="GO:0050661">
    <property type="term" value="F:NADP binding"/>
    <property type="evidence" value="ECO:0007669"/>
    <property type="project" value="InterPro"/>
</dbReference>
<reference evidence="8" key="1">
    <citation type="journal article" date="2015" name="Nature">
        <title>Complex archaea that bridge the gap between prokaryotes and eukaryotes.</title>
        <authorList>
            <person name="Spang A."/>
            <person name="Saw J.H."/>
            <person name="Jorgensen S.L."/>
            <person name="Zaremba-Niedzwiedzka K."/>
            <person name="Martijn J."/>
            <person name="Lind A.E."/>
            <person name="van Eijk R."/>
            <person name="Schleper C."/>
            <person name="Guy L."/>
            <person name="Ettema T.J."/>
        </authorList>
    </citation>
    <scope>NUCLEOTIDE SEQUENCE</scope>
</reference>
<dbReference type="InterPro" id="IPR036291">
    <property type="entry name" value="NAD(P)-bd_dom_sf"/>
</dbReference>
<dbReference type="InterPro" id="IPR013708">
    <property type="entry name" value="Shikimate_DH-bd_N"/>
</dbReference>
<dbReference type="PANTHER" id="PTHR21089:SF1">
    <property type="entry name" value="BIFUNCTIONAL 3-DEHYDROQUINATE DEHYDRATASE_SHIKIMATE DEHYDROGENASE, CHLOROPLASTIC"/>
    <property type="match status" value="1"/>
</dbReference>
<evidence type="ECO:0000259" key="6">
    <source>
        <dbReference type="Pfam" id="PF01488"/>
    </source>
</evidence>
<dbReference type="AlphaFoldDB" id="A0A0F9VCF2"/>
<dbReference type="UniPathway" id="UPA00053">
    <property type="reaction ID" value="UER00087"/>
</dbReference>
<dbReference type="InterPro" id="IPR046346">
    <property type="entry name" value="Aminoacid_DH-like_N_sf"/>
</dbReference>
<dbReference type="Gene3D" id="3.40.50.10860">
    <property type="entry name" value="Leucine Dehydrogenase, chain A, domain 1"/>
    <property type="match status" value="1"/>
</dbReference>
<feature type="domain" description="Quinate/shikimate 5-dehydrogenase/glutamyl-tRNA reductase" evidence="6">
    <location>
        <begin position="119"/>
        <end position="196"/>
    </location>
</feature>
<dbReference type="GO" id="GO:0008652">
    <property type="term" value="P:amino acid biosynthetic process"/>
    <property type="evidence" value="ECO:0007669"/>
    <property type="project" value="UniProtKB-KW"/>
</dbReference>
<protein>
    <recommendedName>
        <fullName evidence="1">shikimate dehydrogenase (NADP(+))</fullName>
        <ecNumber evidence="1">1.1.1.25</ecNumber>
    </recommendedName>
</protein>
<evidence type="ECO:0000256" key="3">
    <source>
        <dbReference type="ARBA" id="ARBA00022857"/>
    </source>
</evidence>
<dbReference type="GO" id="GO:0004764">
    <property type="term" value="F:shikimate 3-dehydrogenase (NADP+) activity"/>
    <property type="evidence" value="ECO:0007669"/>
    <property type="project" value="UniProtKB-EC"/>
</dbReference>
<accession>A0A0F9VCF2</accession>
<dbReference type="Pfam" id="PF01488">
    <property type="entry name" value="Shikimate_DH"/>
    <property type="match status" value="1"/>
</dbReference>
<name>A0A0F9VCF2_9ZZZZ</name>
<keyword evidence="4" id="KW-0560">Oxidoreductase</keyword>
<dbReference type="InterPro" id="IPR006151">
    <property type="entry name" value="Shikm_DH/Glu-tRNA_Rdtase"/>
</dbReference>
<evidence type="ECO:0000256" key="1">
    <source>
        <dbReference type="ARBA" id="ARBA00012962"/>
    </source>
</evidence>
<comment type="caution">
    <text evidence="8">The sequence shown here is derived from an EMBL/GenBank/DDBJ whole genome shotgun (WGS) entry which is preliminary data.</text>
</comment>
<dbReference type="InterPro" id="IPR011342">
    <property type="entry name" value="Shikimate_DH"/>
</dbReference>
<dbReference type="EC" id="1.1.1.25" evidence="1"/>
<gene>
    <name evidence="8" type="ORF">LCGC14_0102660</name>
</gene>
<dbReference type="EMBL" id="LAZR01000029">
    <property type="protein sequence ID" value="KKO02816.1"/>
    <property type="molecule type" value="Genomic_DNA"/>
</dbReference>
<dbReference type="Pfam" id="PF08501">
    <property type="entry name" value="Shikimate_dh_N"/>
    <property type="match status" value="1"/>
</dbReference>
<evidence type="ECO:0000256" key="4">
    <source>
        <dbReference type="ARBA" id="ARBA00023002"/>
    </source>
</evidence>
<keyword evidence="5" id="KW-0057">Aromatic amino acid biosynthesis</keyword>
<dbReference type="SUPFAM" id="SSF51735">
    <property type="entry name" value="NAD(P)-binding Rossmann-fold domains"/>
    <property type="match status" value="1"/>
</dbReference>
<keyword evidence="3" id="KW-0521">NADP</keyword>
<evidence type="ECO:0000256" key="2">
    <source>
        <dbReference type="ARBA" id="ARBA00022605"/>
    </source>
</evidence>
<proteinExistence type="inferred from homology"/>
<dbReference type="Gene3D" id="3.40.50.720">
    <property type="entry name" value="NAD(P)-binding Rossmann-like Domain"/>
    <property type="match status" value="1"/>
</dbReference>
<dbReference type="CDD" id="cd01065">
    <property type="entry name" value="NAD_bind_Shikimate_DH"/>
    <property type="match status" value="1"/>
</dbReference>
<dbReference type="InterPro" id="IPR022893">
    <property type="entry name" value="Shikimate_DH_fam"/>
</dbReference>
<dbReference type="SUPFAM" id="SSF53223">
    <property type="entry name" value="Aminoacid dehydrogenase-like, N-terminal domain"/>
    <property type="match status" value="1"/>
</dbReference>
<dbReference type="GO" id="GO:0019632">
    <property type="term" value="P:shikimate metabolic process"/>
    <property type="evidence" value="ECO:0007669"/>
    <property type="project" value="InterPro"/>
</dbReference>
<evidence type="ECO:0000313" key="8">
    <source>
        <dbReference type="EMBL" id="KKO02816.1"/>
    </source>
</evidence>
<feature type="domain" description="Shikimate dehydrogenase substrate binding N-terminal" evidence="7">
    <location>
        <begin position="6"/>
        <end position="89"/>
    </location>
</feature>
<sequence>MYYSALLGKPVDHSISPALFEMLAETASLEYAHLKIEVESLSELKTSLSSLNNLKFRGVNITLPYKISVIKYLDKIDGAARKIGAVNTVVFKNNKFIGHNTDAKGAILAIEKKLKKVGGNDKIVVLGAGGAARAIIYKLYKRCKNITILNINIKQANKVSDDISVKSNKKINAVKLNNENIEKFLRKSNIIINATPVGMFPKSNEEIVNQKIFNKIGDLKGKYFFDAIFNPYKTKFLLDAEKKGGKVCSGLDMMIYQAISAFKLWVGHDLKKVNIKLIEKRLIKILQKF</sequence>
<dbReference type="NCBIfam" id="TIGR00507">
    <property type="entry name" value="aroE"/>
    <property type="match status" value="1"/>
</dbReference>
<dbReference type="HAMAP" id="MF_00222">
    <property type="entry name" value="Shikimate_DH_AroE"/>
    <property type="match status" value="1"/>
</dbReference>